<accession>A0A9Q0VC28</accession>
<dbReference type="AlphaFoldDB" id="A0A9Q0VC28"/>
<reference evidence="1" key="1">
    <citation type="submission" date="2022-11" db="EMBL/GenBank/DDBJ databases">
        <authorList>
            <person name="Hyden B.L."/>
            <person name="Feng K."/>
            <person name="Yates T."/>
            <person name="Jawdy S."/>
            <person name="Smart L.B."/>
            <person name="Muchero W."/>
        </authorList>
    </citation>
    <scope>NUCLEOTIDE SEQUENCE</scope>
    <source>
        <tissue evidence="1">Shoot tip</tissue>
    </source>
</reference>
<evidence type="ECO:0000313" key="2">
    <source>
        <dbReference type="Proteomes" id="UP001151752"/>
    </source>
</evidence>
<name>A0A9Q0VC28_9ROSI</name>
<protein>
    <submittedName>
        <fullName evidence="1">Uncharacterized protein</fullName>
    </submittedName>
</protein>
<dbReference type="EMBL" id="JAPFFM010000009">
    <property type="protein sequence ID" value="KAJ6745996.1"/>
    <property type="molecule type" value="Genomic_DNA"/>
</dbReference>
<dbReference type="Proteomes" id="UP001151752">
    <property type="component" value="Chromosome 6"/>
</dbReference>
<gene>
    <name evidence="1" type="ORF">OIU74_028626</name>
</gene>
<evidence type="ECO:0000313" key="1">
    <source>
        <dbReference type="EMBL" id="KAJ6745996.1"/>
    </source>
</evidence>
<reference evidence="1" key="2">
    <citation type="journal article" date="2023" name="Int. J. Mol. Sci.">
        <title>De Novo Assembly and Annotation of 11 Diverse Shrub Willow (Salix) Genomes Reveals Novel Gene Organization in Sex-Linked Regions.</title>
        <authorList>
            <person name="Hyden B."/>
            <person name="Feng K."/>
            <person name="Yates T.B."/>
            <person name="Jawdy S."/>
            <person name="Cereghino C."/>
            <person name="Smart L.B."/>
            <person name="Muchero W."/>
        </authorList>
    </citation>
    <scope>NUCLEOTIDE SEQUENCE</scope>
    <source>
        <tissue evidence="1">Shoot tip</tissue>
    </source>
</reference>
<organism evidence="1 2">
    <name type="scientific">Salix koriyanagi</name>
    <dbReference type="NCBI Taxonomy" id="2511006"/>
    <lineage>
        <taxon>Eukaryota</taxon>
        <taxon>Viridiplantae</taxon>
        <taxon>Streptophyta</taxon>
        <taxon>Embryophyta</taxon>
        <taxon>Tracheophyta</taxon>
        <taxon>Spermatophyta</taxon>
        <taxon>Magnoliopsida</taxon>
        <taxon>eudicotyledons</taxon>
        <taxon>Gunneridae</taxon>
        <taxon>Pentapetalae</taxon>
        <taxon>rosids</taxon>
        <taxon>fabids</taxon>
        <taxon>Malpighiales</taxon>
        <taxon>Salicaceae</taxon>
        <taxon>Saliceae</taxon>
        <taxon>Salix</taxon>
    </lineage>
</organism>
<comment type="caution">
    <text evidence="1">The sequence shown here is derived from an EMBL/GenBank/DDBJ whole genome shotgun (WGS) entry which is preliminary data.</text>
</comment>
<proteinExistence type="predicted"/>
<sequence>MKNNNFNVDEDMLDVRLSITLGYEKWVFISYVAEDRTGSVQAHCLIVDRFTYNCDCTFQALWCGCSGKDAAVIGYQSKLWEVEGHYQPQPL</sequence>
<keyword evidence="2" id="KW-1185">Reference proteome</keyword>